<proteinExistence type="predicted"/>
<keyword evidence="2" id="KW-1185">Reference proteome</keyword>
<dbReference type="Proteomes" id="UP001164305">
    <property type="component" value="Plasmid unnamed"/>
</dbReference>
<dbReference type="EMBL" id="CP107021">
    <property type="protein sequence ID" value="UYG18323.1"/>
    <property type="molecule type" value="Genomic_DNA"/>
</dbReference>
<name>A0ABY6G547_9MICO</name>
<protein>
    <recommendedName>
        <fullName evidence="3">Ribbon-helix-helix domain-containing protein</fullName>
    </recommendedName>
</protein>
<accession>A0ABY6G547</accession>
<gene>
    <name evidence="1" type="ORF">BRM3_14955</name>
</gene>
<geneLocation type="plasmid" evidence="1 2">
    <name>unnamed</name>
</geneLocation>
<evidence type="ECO:0000313" key="1">
    <source>
        <dbReference type="EMBL" id="UYG18323.1"/>
    </source>
</evidence>
<evidence type="ECO:0008006" key="3">
    <source>
        <dbReference type="Google" id="ProtNLM"/>
    </source>
</evidence>
<dbReference type="RefSeq" id="WP_263595512.1">
    <property type="nucleotide sequence ID" value="NZ_CP107021.1"/>
</dbReference>
<sequence length="71" mass="7939">MDDDASHLDLSEDTRAGLAALASQRIQRHSRLYVRTQQNVRDLVDQVSAETGTPIVEVIEYAILSAYGRDH</sequence>
<evidence type="ECO:0000313" key="2">
    <source>
        <dbReference type="Proteomes" id="UP001164305"/>
    </source>
</evidence>
<reference evidence="1" key="1">
    <citation type="submission" date="2022-10" db="EMBL/GenBank/DDBJ databases">
        <title>Whole-Genome Sequencing of Brachybacterium huguangmaarense BRM-3, Isolated from Betula schmidtii.</title>
        <authorList>
            <person name="Haam D."/>
        </authorList>
    </citation>
    <scope>NUCLEOTIDE SEQUENCE</scope>
    <source>
        <strain evidence="1">BRM-3</strain>
        <plasmid evidence="1">unnamed</plasmid>
    </source>
</reference>
<organism evidence="1 2">
    <name type="scientific">Brachybacterium huguangmaarense</name>
    <dbReference type="NCBI Taxonomy" id="1652028"/>
    <lineage>
        <taxon>Bacteria</taxon>
        <taxon>Bacillati</taxon>
        <taxon>Actinomycetota</taxon>
        <taxon>Actinomycetes</taxon>
        <taxon>Micrococcales</taxon>
        <taxon>Dermabacteraceae</taxon>
        <taxon>Brachybacterium</taxon>
    </lineage>
</organism>
<keyword evidence="1" id="KW-0614">Plasmid</keyword>